<evidence type="ECO:0000313" key="2">
    <source>
        <dbReference type="Proteomes" id="UP000193309"/>
    </source>
</evidence>
<sequence>MINNLFGVSSDVVAGVGGLGKLVIDWINILLTNVINVF</sequence>
<protein>
    <submittedName>
        <fullName evidence="1">Uncharacterized protein</fullName>
    </submittedName>
</protein>
<gene>
    <name evidence="1" type="ORF">SAMN06295981_0804</name>
</gene>
<accession>A0A1X7IN67</accession>
<evidence type="ECO:0000313" key="1">
    <source>
        <dbReference type="EMBL" id="SMG16142.1"/>
    </source>
</evidence>
<proteinExistence type="predicted"/>
<dbReference type="Proteomes" id="UP000193309">
    <property type="component" value="Unassembled WGS sequence"/>
</dbReference>
<organism evidence="1 2">
    <name type="scientific">Corynebacterium pollutisoli</name>
    <dbReference type="NCBI Taxonomy" id="1610489"/>
    <lineage>
        <taxon>Bacteria</taxon>
        <taxon>Bacillati</taxon>
        <taxon>Actinomycetota</taxon>
        <taxon>Actinomycetes</taxon>
        <taxon>Mycobacteriales</taxon>
        <taxon>Corynebacteriaceae</taxon>
        <taxon>Corynebacterium</taxon>
    </lineage>
</organism>
<reference evidence="2" key="1">
    <citation type="submission" date="2017-04" db="EMBL/GenBank/DDBJ databases">
        <authorList>
            <person name="Varghese N."/>
            <person name="Submissions S."/>
        </authorList>
    </citation>
    <scope>NUCLEOTIDE SEQUENCE [LARGE SCALE GENOMIC DNA]</scope>
    <source>
        <strain evidence="2">VDS</strain>
    </source>
</reference>
<dbReference type="EMBL" id="FXAR01000002">
    <property type="protein sequence ID" value="SMG16142.1"/>
    <property type="molecule type" value="Genomic_DNA"/>
</dbReference>
<keyword evidence="2" id="KW-1185">Reference proteome</keyword>
<dbReference type="AlphaFoldDB" id="A0A1X7IN67"/>
<name>A0A1X7IN67_9CORY</name>